<protein>
    <submittedName>
        <fullName evidence="1">Uncharacterized protein</fullName>
    </submittedName>
</protein>
<keyword evidence="2" id="KW-1185">Reference proteome</keyword>
<proteinExistence type="predicted"/>
<organism evidence="1 2">
    <name type="scientific">Hymenobacter mellowenesis</name>
    <dbReference type="NCBI Taxonomy" id="3063995"/>
    <lineage>
        <taxon>Bacteria</taxon>
        <taxon>Pseudomonadati</taxon>
        <taxon>Bacteroidota</taxon>
        <taxon>Cytophagia</taxon>
        <taxon>Cytophagales</taxon>
        <taxon>Hymenobacteraceae</taxon>
        <taxon>Hymenobacter</taxon>
    </lineage>
</organism>
<sequence length="234" mass="25305">MAQPKYAARFENFFANLRLNRDQFADMAAFTLQALQQEAKGKYDAVADPLEVALTDYRAAHAGQLSGEGQAATVTVAQALADFKAYVKKVERKVIIPTYDAGSPDLLAIFPKGRGALTKSNQAKVEDAFTAFLDALDARPTAFTSPVRVEGRKVLAALTAALRRADGIAKTADTQRLDLHDGREATCLALFRAYATLLLEFAEKPQRVAAFFDLSQADTGSKKSRTTLPGTSKA</sequence>
<dbReference type="EMBL" id="JAUQSX010000006">
    <property type="protein sequence ID" value="MDO7847184.1"/>
    <property type="molecule type" value="Genomic_DNA"/>
</dbReference>
<accession>A0ABT9ABG4</accession>
<name>A0ABT9ABG4_9BACT</name>
<evidence type="ECO:0000313" key="1">
    <source>
        <dbReference type="EMBL" id="MDO7847184.1"/>
    </source>
</evidence>
<gene>
    <name evidence="1" type="ORF">Q5H92_12500</name>
</gene>
<comment type="caution">
    <text evidence="1">The sequence shown here is derived from an EMBL/GenBank/DDBJ whole genome shotgun (WGS) entry which is preliminary data.</text>
</comment>
<evidence type="ECO:0000313" key="2">
    <source>
        <dbReference type="Proteomes" id="UP001167796"/>
    </source>
</evidence>
<dbReference type="Proteomes" id="UP001167796">
    <property type="component" value="Unassembled WGS sequence"/>
</dbReference>
<reference evidence="1" key="1">
    <citation type="submission" date="2023-07" db="EMBL/GenBank/DDBJ databases">
        <authorList>
            <person name="Kim M.K."/>
        </authorList>
    </citation>
    <scope>NUCLEOTIDE SEQUENCE</scope>
    <source>
        <strain evidence="1">M29</strain>
    </source>
</reference>
<dbReference type="RefSeq" id="WP_305011864.1">
    <property type="nucleotide sequence ID" value="NZ_JAUQSX010000006.1"/>
</dbReference>